<proteinExistence type="predicted"/>
<dbReference type="AlphaFoldDB" id="A0AAD7M9U5"/>
<dbReference type="Pfam" id="PF20151">
    <property type="entry name" value="DUF6533"/>
    <property type="match status" value="1"/>
</dbReference>
<evidence type="ECO:0000313" key="2">
    <source>
        <dbReference type="EMBL" id="KAJ7707401.1"/>
    </source>
</evidence>
<sequence>MSAPSELEAELFQLIADTQTTNYLVVAALTLAAFELLANFKDELELVWKGPLRISDAIYVN</sequence>
<protein>
    <recommendedName>
        <fullName evidence="1">DUF6533 domain-containing protein</fullName>
    </recommendedName>
</protein>
<comment type="caution">
    <text evidence="2">The sequence shown here is derived from an EMBL/GenBank/DDBJ whole genome shotgun (WGS) entry which is preliminary data.</text>
</comment>
<feature type="domain" description="DUF6533" evidence="1">
    <location>
        <begin position="23"/>
        <end position="59"/>
    </location>
</feature>
<evidence type="ECO:0000313" key="3">
    <source>
        <dbReference type="Proteomes" id="UP001221757"/>
    </source>
</evidence>
<accession>A0AAD7M9U5</accession>
<organism evidence="2 3">
    <name type="scientific">Mycena rosella</name>
    <name type="common">Pink bonnet</name>
    <name type="synonym">Agaricus rosellus</name>
    <dbReference type="NCBI Taxonomy" id="1033263"/>
    <lineage>
        <taxon>Eukaryota</taxon>
        <taxon>Fungi</taxon>
        <taxon>Dikarya</taxon>
        <taxon>Basidiomycota</taxon>
        <taxon>Agaricomycotina</taxon>
        <taxon>Agaricomycetes</taxon>
        <taxon>Agaricomycetidae</taxon>
        <taxon>Agaricales</taxon>
        <taxon>Marasmiineae</taxon>
        <taxon>Mycenaceae</taxon>
        <taxon>Mycena</taxon>
    </lineage>
</organism>
<reference evidence="2" key="1">
    <citation type="submission" date="2023-03" db="EMBL/GenBank/DDBJ databases">
        <title>Massive genome expansion in bonnet fungi (Mycena s.s.) driven by repeated elements and novel gene families across ecological guilds.</title>
        <authorList>
            <consortium name="Lawrence Berkeley National Laboratory"/>
            <person name="Harder C.B."/>
            <person name="Miyauchi S."/>
            <person name="Viragh M."/>
            <person name="Kuo A."/>
            <person name="Thoen E."/>
            <person name="Andreopoulos B."/>
            <person name="Lu D."/>
            <person name="Skrede I."/>
            <person name="Drula E."/>
            <person name="Henrissat B."/>
            <person name="Morin E."/>
            <person name="Kohler A."/>
            <person name="Barry K."/>
            <person name="LaButti K."/>
            <person name="Morin E."/>
            <person name="Salamov A."/>
            <person name="Lipzen A."/>
            <person name="Mereny Z."/>
            <person name="Hegedus B."/>
            <person name="Baldrian P."/>
            <person name="Stursova M."/>
            <person name="Weitz H."/>
            <person name="Taylor A."/>
            <person name="Grigoriev I.V."/>
            <person name="Nagy L.G."/>
            <person name="Martin F."/>
            <person name="Kauserud H."/>
        </authorList>
    </citation>
    <scope>NUCLEOTIDE SEQUENCE</scope>
    <source>
        <strain evidence="2">CBHHK067</strain>
    </source>
</reference>
<gene>
    <name evidence="2" type="ORF">B0H17DRAFT_1191906</name>
</gene>
<dbReference type="Proteomes" id="UP001221757">
    <property type="component" value="Unassembled WGS sequence"/>
</dbReference>
<name>A0AAD7M9U5_MYCRO</name>
<keyword evidence="3" id="KW-1185">Reference proteome</keyword>
<evidence type="ECO:0000259" key="1">
    <source>
        <dbReference type="Pfam" id="PF20151"/>
    </source>
</evidence>
<dbReference type="EMBL" id="JARKIE010000005">
    <property type="protein sequence ID" value="KAJ7707401.1"/>
    <property type="molecule type" value="Genomic_DNA"/>
</dbReference>
<dbReference type="InterPro" id="IPR045340">
    <property type="entry name" value="DUF6533"/>
</dbReference>